<dbReference type="SUPFAM" id="SSF82693">
    <property type="entry name" value="Multidrug efflux transporter AcrB pore domain, PN1, PN2, PC1 and PC2 subdomains"/>
    <property type="match status" value="3"/>
</dbReference>
<feature type="transmembrane region" description="Helical" evidence="9">
    <location>
        <begin position="932"/>
        <end position="957"/>
    </location>
</feature>
<keyword evidence="4" id="KW-0813">Transport</keyword>
<keyword evidence="11" id="KW-1185">Reference proteome</keyword>
<feature type="transmembrane region" description="Helical" evidence="9">
    <location>
        <begin position="341"/>
        <end position="360"/>
    </location>
</feature>
<dbReference type="SUPFAM" id="SSF82866">
    <property type="entry name" value="Multidrug efflux transporter AcrB transmembrane domain"/>
    <property type="match status" value="2"/>
</dbReference>
<dbReference type="GO" id="GO:0042910">
    <property type="term" value="F:xenobiotic transmembrane transporter activity"/>
    <property type="evidence" value="ECO:0007669"/>
    <property type="project" value="TreeGrafter"/>
</dbReference>
<feature type="transmembrane region" description="Helical" evidence="9">
    <location>
        <begin position="453"/>
        <end position="471"/>
    </location>
</feature>
<evidence type="ECO:0000256" key="6">
    <source>
        <dbReference type="ARBA" id="ARBA00022692"/>
    </source>
</evidence>
<comment type="subcellular location">
    <subcellularLocation>
        <location evidence="1">Cell membrane</location>
        <topology evidence="1">Multi-pass membrane protein</topology>
    </subcellularLocation>
</comment>
<feature type="transmembrane region" description="Helical" evidence="9">
    <location>
        <begin position="1057"/>
        <end position="1076"/>
    </location>
</feature>
<evidence type="ECO:0000256" key="5">
    <source>
        <dbReference type="ARBA" id="ARBA00022475"/>
    </source>
</evidence>
<dbReference type="InterPro" id="IPR003423">
    <property type="entry name" value="OMP_efflux"/>
</dbReference>
<keyword evidence="8 9" id="KW-0472">Membrane</keyword>
<dbReference type="RefSeq" id="WP_114438013.1">
    <property type="nucleotide sequence ID" value="NZ_QPIZ01000033.1"/>
</dbReference>
<dbReference type="NCBIfam" id="TIGR00914">
    <property type="entry name" value="2A0601"/>
    <property type="match status" value="1"/>
</dbReference>
<feature type="transmembrane region" description="Helical" evidence="9">
    <location>
        <begin position="907"/>
        <end position="926"/>
    </location>
</feature>
<dbReference type="Gene3D" id="3.30.70.1430">
    <property type="entry name" value="Multidrug efflux transporter AcrB pore domain"/>
    <property type="match status" value="2"/>
</dbReference>
<proteinExistence type="inferred from homology"/>
<dbReference type="SUPFAM" id="SSF82714">
    <property type="entry name" value="Multidrug efflux transporter AcrB TolC docking domain, DN and DC subdomains"/>
    <property type="match status" value="2"/>
</dbReference>
<evidence type="ECO:0000256" key="2">
    <source>
        <dbReference type="ARBA" id="ARBA00007613"/>
    </source>
</evidence>
<gene>
    <name evidence="10" type="ORF">DFO77_13342</name>
</gene>
<name>A0A368UK30_9BACT</name>
<evidence type="ECO:0000313" key="11">
    <source>
        <dbReference type="Proteomes" id="UP000252733"/>
    </source>
</evidence>
<evidence type="ECO:0000256" key="1">
    <source>
        <dbReference type="ARBA" id="ARBA00004651"/>
    </source>
</evidence>
<dbReference type="GO" id="GO:0005886">
    <property type="term" value="C:plasma membrane"/>
    <property type="evidence" value="ECO:0007669"/>
    <property type="project" value="UniProtKB-SubCell"/>
</dbReference>
<feature type="transmembrane region" description="Helical" evidence="9">
    <location>
        <begin position="367"/>
        <end position="387"/>
    </location>
</feature>
<dbReference type="PANTHER" id="PTHR32063">
    <property type="match status" value="1"/>
</dbReference>
<feature type="transmembrane region" description="Helical" evidence="9">
    <location>
        <begin position="12"/>
        <end position="32"/>
    </location>
</feature>
<feature type="transmembrane region" description="Helical" evidence="9">
    <location>
        <begin position="978"/>
        <end position="999"/>
    </location>
</feature>
<dbReference type="Gene3D" id="1.20.1600.10">
    <property type="entry name" value="Outer membrane efflux proteins (OEP)"/>
    <property type="match status" value="1"/>
</dbReference>
<sequence length="1454" mass="161791">MINKIIAFSIKNKFIVGLFILAWIGWGLYAMLHLPLNTVPDLTNNQVKVTTYAPDLATEEIERLITYPVELEMGNLPGLIEIRSRSKFGLSDITLVFEDDMGMYKPRQLVSEKLKGISGKLPAGVGEPSMGPLTSGLGEIYQYVISAEDGYEDQYSATDLREIQDWVVKKELINIPGVVGVNTMGGYLKQYEVAVNPDRLRSYGITIVDVFEALKKNNANTGGSYIEKNRRAYFIRGEGLTTSLDDIRSTVIQLHGDTPLRIGDVADVQFGHAPRFGAFTYNGKGEAVGGKIMMLRGENPAEVIANVKERLPRVEEALPEGVQIEPFLDRSTLIKDTTATVIENLVLGALIVIFVLVFLMGNLRSGLITASVIPLSLLFALGVMYSFNLSANLISLGAVDFGIIIDGAVIIVEFVVFQISKRMRHLQQLSGSGLKQKMNEIAGWASGRMMRTAIFGQLIILIVFVPILTLTGQEGKMFRPMAITFGTALIGAMILCLTYVPMMAAWILRPEKSNKPGLADKIIGSTRRGYQRMLGMALRFRYAVTGGIVALFVVAVLLFSSLGAVFIPQLDEGDFAIHPLLQPGTSLSETVEINTKLEKVLMENFPDEVEQVATKIGTGEIPTDPMSLEMAKMIINLSPKNQWVRAETKDELEALMKKEMSAEVPGVSFFFAQPVEMLFNHLLTGSSADVLLNIYGENLDTLFHYGNVARAIIEDIPGAGDLNVQKVIGLPQMVVRYDRDQLARYGLDIETVNRTIQSAYSGAKAGIVYEGERQFSQVVRLADDYRNNPDAIGDLYLKRPNGEQVRLSEVADIRMQAGPAAISREGVKRKLEVDINIDGRDTESFVEEIQQELDKRLNLPKGYNVSYEGDFKSLQSAKQRLSWVVPLVLAFIFVLLYFTFGSSRQALLVFSAVPLAAIGGVFSLWLRGMPFSISAGVGFIALFGIAVLNGVVLMSFFNELKAEGMSNPFRRVYHGTDMRLRPVILTALTDALGFLPMAISTSSGAEVQRPLATVVVGGLITATLLTLFLLPVIYTFKGQKIRVPSLLGNNISKNRSRMRRTFSILLIALLSLPVMGQQNSTLSLDQAIQMAMENHPGIHSGQLTVEKSRAEKSAAFDLLDTKLAFENENEGSGRKTWSVEQEFNNPLEYVTRAKLANKRTDRARSALLQLQAALIREVKTAYNEVLFARDKLSLMEQLREQFSDLSKAGELKYQTGDISYLESVSARSKFKEIVQQLEKARMAYQNSLNRLQEVVFSEEPVMVRDSVLTEFDFDLESLDTISFRQHPGLDVSQRNTFVAKAQSKMLRSGSWPDPFVRFSKTDVNGGDGFNAFEVGVKFPIDIWGESGKNKSARLEAEIVSEEHRAYEQSVETGFLNLRNDLENLRKQLQFFRESRLKEAGLIDNNARLQYEAGNIDYLQYVQYFDQATNIRLEYLAVLRDYNNVVARLEYMTGE</sequence>
<dbReference type="Gene3D" id="3.30.70.1440">
    <property type="entry name" value="Multidrug efflux transporter AcrB pore domain"/>
    <property type="match status" value="1"/>
</dbReference>
<dbReference type="GO" id="GO:0015562">
    <property type="term" value="F:efflux transmembrane transporter activity"/>
    <property type="evidence" value="ECO:0007669"/>
    <property type="project" value="InterPro"/>
</dbReference>
<dbReference type="PANTHER" id="PTHR32063:SF24">
    <property type="entry name" value="CATION EFFLUX SYSTEM (ACRB_ACRD_ACRF FAMILY)"/>
    <property type="match status" value="1"/>
</dbReference>
<dbReference type="EMBL" id="QPIZ01000033">
    <property type="protein sequence ID" value="RCW28989.1"/>
    <property type="molecule type" value="Genomic_DNA"/>
</dbReference>
<evidence type="ECO:0000256" key="4">
    <source>
        <dbReference type="ARBA" id="ARBA00022448"/>
    </source>
</evidence>
<comment type="similarity">
    <text evidence="3">Belongs to the resistance-nodulation-cell division (RND) (TC 2.A.6) family.</text>
</comment>
<protein>
    <submittedName>
        <fullName evidence="10">Cobalt-zinc-cadmium resistance protein CzcA</fullName>
    </submittedName>
</protein>
<dbReference type="Pfam" id="PF00873">
    <property type="entry name" value="ACR_tran"/>
    <property type="match status" value="1"/>
</dbReference>
<dbReference type="GO" id="GO:0008324">
    <property type="term" value="F:monoatomic cation transmembrane transporter activity"/>
    <property type="evidence" value="ECO:0007669"/>
    <property type="project" value="InterPro"/>
</dbReference>
<dbReference type="Gene3D" id="3.30.70.1320">
    <property type="entry name" value="Multidrug efflux transporter AcrB pore domain like"/>
    <property type="match status" value="1"/>
</dbReference>
<feature type="transmembrane region" description="Helical" evidence="9">
    <location>
        <begin position="542"/>
        <end position="567"/>
    </location>
</feature>
<evidence type="ECO:0000313" key="10">
    <source>
        <dbReference type="EMBL" id="RCW28989.1"/>
    </source>
</evidence>
<organism evidence="10 11">
    <name type="scientific">Marinilabilia salmonicolor</name>
    <dbReference type="NCBI Taxonomy" id="989"/>
    <lineage>
        <taxon>Bacteria</taxon>
        <taxon>Pseudomonadati</taxon>
        <taxon>Bacteroidota</taxon>
        <taxon>Bacteroidia</taxon>
        <taxon>Marinilabiliales</taxon>
        <taxon>Marinilabiliaceae</taxon>
        <taxon>Marinilabilia</taxon>
    </lineage>
</organism>
<dbReference type="InterPro" id="IPR001036">
    <property type="entry name" value="Acrflvin-R"/>
</dbReference>
<keyword evidence="6 9" id="KW-0812">Transmembrane</keyword>
<dbReference type="Proteomes" id="UP000252733">
    <property type="component" value="Unassembled WGS sequence"/>
</dbReference>
<dbReference type="Gene3D" id="1.20.1640.10">
    <property type="entry name" value="Multidrug efflux transporter AcrB transmembrane domain"/>
    <property type="match status" value="2"/>
</dbReference>
<keyword evidence="7 9" id="KW-1133">Transmembrane helix</keyword>
<dbReference type="InterPro" id="IPR027463">
    <property type="entry name" value="AcrB_DN_DC_subdom"/>
</dbReference>
<accession>A0A368UK30</accession>
<dbReference type="Gene3D" id="3.30.2090.10">
    <property type="entry name" value="Multidrug efflux transporter AcrB TolC docking domain, DN and DC subdomains"/>
    <property type="match status" value="2"/>
</dbReference>
<evidence type="ECO:0000256" key="7">
    <source>
        <dbReference type="ARBA" id="ARBA00022989"/>
    </source>
</evidence>
<comment type="caution">
    <text evidence="10">The sequence shown here is derived from an EMBL/GenBank/DDBJ whole genome shotgun (WGS) entry which is preliminary data.</text>
</comment>
<evidence type="ECO:0000256" key="8">
    <source>
        <dbReference type="ARBA" id="ARBA00023136"/>
    </source>
</evidence>
<feature type="transmembrane region" description="Helical" evidence="9">
    <location>
        <begin position="881"/>
        <end position="900"/>
    </location>
</feature>
<comment type="similarity">
    <text evidence="2">Belongs to the outer membrane factor (OMF) (TC 1.B.17) family.</text>
</comment>
<keyword evidence="5" id="KW-1003">Cell membrane</keyword>
<dbReference type="PRINTS" id="PR00702">
    <property type="entry name" value="ACRIFLAVINRP"/>
</dbReference>
<evidence type="ECO:0000256" key="3">
    <source>
        <dbReference type="ARBA" id="ARBA00010942"/>
    </source>
</evidence>
<evidence type="ECO:0000256" key="9">
    <source>
        <dbReference type="SAM" id="Phobius"/>
    </source>
</evidence>
<reference evidence="10 11" key="1">
    <citation type="submission" date="2018-07" db="EMBL/GenBank/DDBJ databases">
        <title>Freshwater and sediment microbial communities from various areas in North America, analyzing microbe dynamics in response to fracking.</title>
        <authorList>
            <person name="Lamendella R."/>
        </authorList>
    </citation>
    <scope>NUCLEOTIDE SEQUENCE [LARGE SCALE GENOMIC DNA]</scope>
    <source>
        <strain evidence="10 11">160A</strain>
    </source>
</reference>
<dbReference type="InterPro" id="IPR004763">
    <property type="entry name" value="CusA-like"/>
</dbReference>
<feature type="transmembrane region" description="Helical" evidence="9">
    <location>
        <begin position="393"/>
        <end position="417"/>
    </location>
</feature>
<dbReference type="Pfam" id="PF02321">
    <property type="entry name" value="OEP"/>
    <property type="match status" value="1"/>
</dbReference>
<dbReference type="SUPFAM" id="SSF56954">
    <property type="entry name" value="Outer membrane efflux proteins (OEP)"/>
    <property type="match status" value="1"/>
</dbReference>
<feature type="transmembrane region" description="Helical" evidence="9">
    <location>
        <begin position="483"/>
        <end position="508"/>
    </location>
</feature>
<feature type="transmembrane region" description="Helical" evidence="9">
    <location>
        <begin position="1011"/>
        <end position="1036"/>
    </location>
</feature>